<organism evidence="1">
    <name type="scientific">Musa acuminata subsp. malaccensis</name>
    <name type="common">Wild banana</name>
    <name type="synonym">Musa malaccensis</name>
    <dbReference type="NCBI Taxonomy" id="214687"/>
    <lineage>
        <taxon>Eukaryota</taxon>
        <taxon>Viridiplantae</taxon>
        <taxon>Streptophyta</taxon>
        <taxon>Embryophyta</taxon>
        <taxon>Tracheophyta</taxon>
        <taxon>Spermatophyta</taxon>
        <taxon>Magnoliopsida</taxon>
        <taxon>Liliopsida</taxon>
        <taxon>Zingiberales</taxon>
        <taxon>Musaceae</taxon>
        <taxon>Musa</taxon>
    </lineage>
</organism>
<proteinExistence type="predicted"/>
<sequence length="56" mass="6352">MTFIFHLLIRCKQNQFLCFYDETLSAVTKHLNQTRQQVIGGGILPLAGFVRIPCVA</sequence>
<protein>
    <submittedName>
        <fullName evidence="1">(wild Malaysian banana) hypothetical protein</fullName>
    </submittedName>
</protein>
<accession>A0A8D7AQ02</accession>
<gene>
    <name evidence="1" type="ORF">GSMUA_305790.1</name>
</gene>
<name>A0A8D7AQ02_MUSAM</name>
<dbReference type="EMBL" id="HG996476">
    <property type="protein sequence ID" value="CAG1852353.1"/>
    <property type="molecule type" value="Genomic_DNA"/>
</dbReference>
<dbReference type="AlphaFoldDB" id="A0A8D7AQ02"/>
<evidence type="ECO:0000313" key="1">
    <source>
        <dbReference type="EMBL" id="CAG1852353.1"/>
    </source>
</evidence>
<reference evidence="1" key="1">
    <citation type="submission" date="2021-03" db="EMBL/GenBank/DDBJ databases">
        <authorList>
            <consortium name="Genoscope - CEA"/>
            <person name="William W."/>
        </authorList>
    </citation>
    <scope>NUCLEOTIDE SEQUENCE</scope>
    <source>
        <strain evidence="1">Doubled-haploid Pahang</strain>
    </source>
</reference>